<accession>A4TV46</accession>
<evidence type="ECO:0000256" key="1">
    <source>
        <dbReference type="ARBA" id="ARBA00000085"/>
    </source>
</evidence>
<dbReference type="Gene3D" id="1.10.287.130">
    <property type="match status" value="1"/>
</dbReference>
<evidence type="ECO:0000256" key="7">
    <source>
        <dbReference type="ARBA" id="ARBA00022777"/>
    </source>
</evidence>
<dbReference type="GO" id="GO:0007234">
    <property type="term" value="P:osmosensory signaling via phosphorelay pathway"/>
    <property type="evidence" value="ECO:0007669"/>
    <property type="project" value="TreeGrafter"/>
</dbReference>
<feature type="transmembrane region" description="Helical" evidence="10">
    <location>
        <begin position="832"/>
        <end position="854"/>
    </location>
</feature>
<sequence length="1117" mass="120211">MRSFLDLGYSPKDHTDPLVNSQVIVSPQTAPAFMIVVRRLVRPVPLAALMLALCLCGLLTLHLWRSHLKAEADARLITSTLGHAIEQHVAGQMRGIATLLDEVAAMVAAQTHQPPDLVGHLGERLAVFPEITGLVLMYANGDWVDLGSDEHLAPSQAQWLHDRLTGGAGLVIGPPHIQAGDGRRVQVVAWLFPHDGGTAAIATKLDVVSLSAFLQTVLVPETEMVAVVHRSSAKMVASVPEHYGGFAQDFSRPQAAIGTVLPVEGLDLDVWVMAESGGAFALWQGNAVLGGVLLVLLCAAILLWARRGDAAWCHLTQARDGLENLVISRGEELRRARALLEQKVRQVSAANREMRRLSMVTAHHLQEPLRPLVSYSQILLRRLPMERPEARARLERLVQGGKDLKTLLRGFQQRVAALGIDAPIETVDVRQLVQRAMVDAGIDAPIRLGTLPVLDVVGDGIPEVLIQVLKTLDGWRVASIDVEAELQGQGWVLCLSGDGVADEAAVAVRVCQSLAGLNGLELSYGEGRFTLALPSSEPAVVDAPTEDPLPLPRQFTARLQALALIGALLVAMGWQMVRERDSAIHAAQVLTLAVANSIDQQISGSLRGIDTVLSEAAAMVTRGEYLNRTFSVRMEGILRAYPEIRHISLADASGRMSTAVWPPRLVPGSGIDISDRTYFLAARASARERQQMVVGDPVLGRINSERSLHVARPLVDDRGDFAGIVYASLDPDIYAHFLDRVLLDRDGGTALIGANGRMIARAPAHVEKFGIDISSSDLFTRWLPQAPMGTAHLISKADGNDKFLAYRLLSPYPLVVTSAVSRNRALAQWQSGVNGAVLSVAVLSVALFLLAWTADRGMARIRRRQGELAVEVARRTHGLEAARALSDVRAASLDRLNGQLRDLLGVITRDLQEPLTVLQDEAGRLATDLGAQGGANPEELDYVLVAITRLSALLRDFQHFVAITSMSANAQKVDLGGLVRLAVDDMERRFGPAVLLVEADALPIVCVDGGMMLELLAQVFTNAVTYRRRSQAALVRIHAQAAAGGWRLEIADDGPGFSSEQLSHDPQVFDTGLGQTADSTGIGLAICRVIAQAHGGELWLSNGAQGGAVISISLPET</sequence>
<dbReference type="PROSITE" id="PS50109">
    <property type="entry name" value="HIS_KIN"/>
    <property type="match status" value="1"/>
</dbReference>
<dbReference type="EC" id="2.7.13.3" evidence="3"/>
<evidence type="ECO:0000259" key="11">
    <source>
        <dbReference type="PROSITE" id="PS50109"/>
    </source>
</evidence>
<dbReference type="GO" id="GO:0000155">
    <property type="term" value="F:phosphorelay sensor kinase activity"/>
    <property type="evidence" value="ECO:0007669"/>
    <property type="project" value="InterPro"/>
</dbReference>
<evidence type="ECO:0000256" key="8">
    <source>
        <dbReference type="ARBA" id="ARBA00022989"/>
    </source>
</evidence>
<gene>
    <name evidence="12" type="ORF">MGR_0970</name>
</gene>
<dbReference type="InterPro" id="IPR036890">
    <property type="entry name" value="HATPase_C_sf"/>
</dbReference>
<evidence type="ECO:0000256" key="4">
    <source>
        <dbReference type="ARBA" id="ARBA00022475"/>
    </source>
</evidence>
<dbReference type="Pfam" id="PF02518">
    <property type="entry name" value="HATPase_c"/>
    <property type="match status" value="1"/>
</dbReference>
<dbReference type="InterPro" id="IPR036097">
    <property type="entry name" value="HisK_dim/P_sf"/>
</dbReference>
<organism evidence="12">
    <name type="scientific">Magnetospirillum gryphiswaldense</name>
    <dbReference type="NCBI Taxonomy" id="55518"/>
    <lineage>
        <taxon>Bacteria</taxon>
        <taxon>Pseudomonadati</taxon>
        <taxon>Pseudomonadota</taxon>
        <taxon>Alphaproteobacteria</taxon>
        <taxon>Rhodospirillales</taxon>
        <taxon>Rhodospirillaceae</taxon>
        <taxon>Magnetospirillum</taxon>
    </lineage>
</organism>
<comment type="subcellular location">
    <subcellularLocation>
        <location evidence="2">Cell membrane</location>
        <topology evidence="2">Multi-pass membrane protein</topology>
    </subcellularLocation>
</comment>
<proteinExistence type="predicted"/>
<dbReference type="SUPFAM" id="SSF47384">
    <property type="entry name" value="Homodimeric domain of signal transducing histidine kinase"/>
    <property type="match status" value="1"/>
</dbReference>
<dbReference type="AlphaFoldDB" id="A4TV46"/>
<evidence type="ECO:0000256" key="5">
    <source>
        <dbReference type="ARBA" id="ARBA00022679"/>
    </source>
</evidence>
<keyword evidence="9 10" id="KW-0472">Membrane</keyword>
<dbReference type="Pfam" id="PF02743">
    <property type="entry name" value="dCache_1"/>
    <property type="match status" value="1"/>
</dbReference>
<dbReference type="PANTHER" id="PTHR42878:SF14">
    <property type="entry name" value="OSMOLARITY TWO-COMPONENT SYSTEM PROTEIN SSK1"/>
    <property type="match status" value="1"/>
</dbReference>
<dbReference type="InterPro" id="IPR004358">
    <property type="entry name" value="Sig_transdc_His_kin-like_C"/>
</dbReference>
<dbReference type="SMART" id="SM00387">
    <property type="entry name" value="HATPase_c"/>
    <property type="match status" value="1"/>
</dbReference>
<dbReference type="Gene3D" id="3.30.450.20">
    <property type="entry name" value="PAS domain"/>
    <property type="match status" value="3"/>
</dbReference>
<dbReference type="PRINTS" id="PR00344">
    <property type="entry name" value="BCTRLSENSOR"/>
</dbReference>
<reference evidence="12" key="1">
    <citation type="journal article" date="2007" name="J. Bacteriol.">
        <title>Comparative genome analysis of four magnetotactic bacteria reveals a complex set of group-specific genes implicated in magnetosome biomineralization and function.</title>
        <authorList>
            <person name="Richter M."/>
            <person name="Kube M."/>
            <person name="Bazylinski D.A."/>
            <person name="Lombardot T."/>
            <person name="Gloeckner F.O."/>
            <person name="Reinhardt R."/>
            <person name="Schueler D."/>
        </authorList>
    </citation>
    <scope>NUCLEOTIDE SEQUENCE</scope>
    <source>
        <strain evidence="12">MSR-1</strain>
    </source>
</reference>
<feature type="domain" description="Histidine kinase" evidence="11">
    <location>
        <begin position="906"/>
        <end position="1117"/>
    </location>
</feature>
<dbReference type="InterPro" id="IPR033479">
    <property type="entry name" value="dCache_1"/>
</dbReference>
<keyword evidence="8 10" id="KW-1133">Transmembrane helix</keyword>
<evidence type="ECO:0000256" key="10">
    <source>
        <dbReference type="SAM" id="Phobius"/>
    </source>
</evidence>
<evidence type="ECO:0000256" key="3">
    <source>
        <dbReference type="ARBA" id="ARBA00012438"/>
    </source>
</evidence>
<evidence type="ECO:0000313" key="12">
    <source>
        <dbReference type="EMBL" id="CAM74503.1"/>
    </source>
</evidence>
<keyword evidence="6 10" id="KW-0812">Transmembrane</keyword>
<evidence type="ECO:0000256" key="2">
    <source>
        <dbReference type="ARBA" id="ARBA00004651"/>
    </source>
</evidence>
<dbReference type="SUPFAM" id="SSF55874">
    <property type="entry name" value="ATPase domain of HSP90 chaperone/DNA topoisomerase II/histidine kinase"/>
    <property type="match status" value="1"/>
</dbReference>
<name>A4TV46_9PROT</name>
<keyword evidence="5" id="KW-0808">Transferase</keyword>
<dbReference type="Gene3D" id="3.30.565.10">
    <property type="entry name" value="Histidine kinase-like ATPase, C-terminal domain"/>
    <property type="match status" value="1"/>
</dbReference>
<feature type="transmembrane region" description="Helical" evidence="10">
    <location>
        <begin position="282"/>
        <end position="305"/>
    </location>
</feature>
<comment type="catalytic activity">
    <reaction evidence="1">
        <text>ATP + protein L-histidine = ADP + protein N-phospho-L-histidine.</text>
        <dbReference type="EC" id="2.7.13.3"/>
    </reaction>
</comment>
<keyword evidence="7 12" id="KW-0418">Kinase</keyword>
<dbReference type="CDD" id="cd12915">
    <property type="entry name" value="PDC2_DGC_like"/>
    <property type="match status" value="1"/>
</dbReference>
<dbReference type="GO" id="GO:0000156">
    <property type="term" value="F:phosphorelay response regulator activity"/>
    <property type="evidence" value="ECO:0007669"/>
    <property type="project" value="TreeGrafter"/>
</dbReference>
<evidence type="ECO:0000256" key="6">
    <source>
        <dbReference type="ARBA" id="ARBA00022692"/>
    </source>
</evidence>
<dbReference type="InterPro" id="IPR050351">
    <property type="entry name" value="BphY/WalK/GraS-like"/>
</dbReference>
<dbReference type="InterPro" id="IPR003594">
    <property type="entry name" value="HATPase_dom"/>
</dbReference>
<protein>
    <recommendedName>
        <fullName evidence="3">histidine kinase</fullName>
        <ecNumber evidence="3">2.7.13.3</ecNumber>
    </recommendedName>
</protein>
<evidence type="ECO:0000256" key="9">
    <source>
        <dbReference type="ARBA" id="ARBA00023136"/>
    </source>
</evidence>
<dbReference type="EMBL" id="CU459003">
    <property type="protein sequence ID" value="CAM74503.1"/>
    <property type="molecule type" value="Genomic_DNA"/>
</dbReference>
<dbReference type="GO" id="GO:0030295">
    <property type="term" value="F:protein kinase activator activity"/>
    <property type="evidence" value="ECO:0007669"/>
    <property type="project" value="TreeGrafter"/>
</dbReference>
<dbReference type="PANTHER" id="PTHR42878">
    <property type="entry name" value="TWO-COMPONENT HISTIDINE KINASE"/>
    <property type="match status" value="1"/>
</dbReference>
<dbReference type="InterPro" id="IPR005467">
    <property type="entry name" value="His_kinase_dom"/>
</dbReference>
<dbReference type="CDD" id="cd12914">
    <property type="entry name" value="PDC1_DGC_like"/>
    <property type="match status" value="1"/>
</dbReference>
<dbReference type="GO" id="GO:0005886">
    <property type="term" value="C:plasma membrane"/>
    <property type="evidence" value="ECO:0007669"/>
    <property type="project" value="UniProtKB-SubCell"/>
</dbReference>
<keyword evidence="4" id="KW-1003">Cell membrane</keyword>